<dbReference type="AlphaFoldDB" id="A0A5C6B8K0"/>
<dbReference type="EMBL" id="SJPU01000010">
    <property type="protein sequence ID" value="TWU08585.1"/>
    <property type="molecule type" value="Genomic_DNA"/>
</dbReference>
<evidence type="ECO:0000313" key="2">
    <source>
        <dbReference type="Proteomes" id="UP000319908"/>
    </source>
</evidence>
<accession>A0A5C6B8K0</accession>
<evidence type="ECO:0000313" key="1">
    <source>
        <dbReference type="EMBL" id="TWU08585.1"/>
    </source>
</evidence>
<keyword evidence="2" id="KW-1185">Reference proteome</keyword>
<proteinExistence type="predicted"/>
<organism evidence="1 2">
    <name type="scientific">Allorhodopirellula heiligendammensis</name>
    <dbReference type="NCBI Taxonomy" id="2714739"/>
    <lineage>
        <taxon>Bacteria</taxon>
        <taxon>Pseudomonadati</taxon>
        <taxon>Planctomycetota</taxon>
        <taxon>Planctomycetia</taxon>
        <taxon>Pirellulales</taxon>
        <taxon>Pirellulaceae</taxon>
        <taxon>Allorhodopirellula</taxon>
    </lineage>
</organism>
<comment type="caution">
    <text evidence="1">The sequence shown here is derived from an EMBL/GenBank/DDBJ whole genome shotgun (WGS) entry which is preliminary data.</text>
</comment>
<gene>
    <name evidence="1" type="ORF">Poly21_55540</name>
</gene>
<dbReference type="Proteomes" id="UP000319908">
    <property type="component" value="Unassembled WGS sequence"/>
</dbReference>
<name>A0A5C6B8K0_9BACT</name>
<sequence>MASRRRRLRKLESGVGNQRRWTLQFATQCGHQRLRTMVLTGPPPINIDFGNDAIGGSASNALLGDDPGNSVNHSACFLYLLQPSN</sequence>
<protein>
    <submittedName>
        <fullName evidence="1">Uncharacterized protein</fullName>
    </submittedName>
</protein>
<reference evidence="1 2" key="1">
    <citation type="journal article" date="2020" name="Antonie Van Leeuwenhoek">
        <title>Rhodopirellula heiligendammensis sp. nov., Rhodopirellula pilleata sp. nov., and Rhodopirellula solitaria sp. nov. isolated from natural or artificial marine surfaces in Northern Germany and California, USA, and emended description of the genus Rhodopirellula.</title>
        <authorList>
            <person name="Kallscheuer N."/>
            <person name="Wiegand S."/>
            <person name="Jogler M."/>
            <person name="Boedeker C."/>
            <person name="Peeters S.H."/>
            <person name="Rast P."/>
            <person name="Heuer A."/>
            <person name="Jetten M.S.M."/>
            <person name="Rohde M."/>
            <person name="Jogler C."/>
        </authorList>
    </citation>
    <scope>NUCLEOTIDE SEQUENCE [LARGE SCALE GENOMIC DNA]</scope>
    <source>
        <strain evidence="1 2">Poly21</strain>
    </source>
</reference>